<reference evidence="1 2" key="1">
    <citation type="journal article" date="2023" name="PLoS ONE">
        <title>Complete genome assembly of Hawai'i environmental nontuberculous mycobacteria reveals unexpected co-isolation with methylobacteria.</title>
        <authorList>
            <person name="Hendrix J."/>
            <person name="Epperson L.E."/>
            <person name="Tong E.I."/>
            <person name="Chan Y.L."/>
            <person name="Hasan N.A."/>
            <person name="Dawrs S.N."/>
            <person name="Norton G.J."/>
            <person name="Virdi R."/>
            <person name="Crooks J.L."/>
            <person name="Chan E.D."/>
            <person name="Honda J.R."/>
            <person name="Strong M."/>
        </authorList>
    </citation>
    <scope>NUCLEOTIDE SEQUENCE [LARGE SCALE GENOMIC DNA]</scope>
    <source>
        <strain evidence="1 2">NJH_HI04-1</strain>
    </source>
</reference>
<comment type="caution">
    <text evidence="1">The sequence shown here is derived from an EMBL/GenBank/DDBJ whole genome shotgun (WGS) entry which is preliminary data.</text>
</comment>
<dbReference type="RefSeq" id="WP_346013573.1">
    <property type="nucleotide sequence ID" value="NZ_JAQYXP010000005.1"/>
</dbReference>
<name>A0ABV0A4L2_9HYPH</name>
<gene>
    <name evidence="1" type="ORF">PUR29_33025</name>
</gene>
<proteinExistence type="predicted"/>
<protein>
    <submittedName>
        <fullName evidence="1">Uncharacterized protein</fullName>
    </submittedName>
</protein>
<sequence length="128" mass="12943">MGLSRFLTVYRMWRRLGGSRREALGAAWGNVRAAREVRQRRISTVSGTASGVSVYEPLVSPMSPGSPLYGGHAAPATVHGHGGSIFPVFDVGAPMPTGTAAPATCHSHGDGGFSCGSDGGSDGGSGGD</sequence>
<evidence type="ECO:0000313" key="1">
    <source>
        <dbReference type="EMBL" id="MEN3238272.1"/>
    </source>
</evidence>
<dbReference type="Proteomes" id="UP001407347">
    <property type="component" value="Unassembled WGS sequence"/>
</dbReference>
<accession>A0ABV0A4L2</accession>
<evidence type="ECO:0000313" key="2">
    <source>
        <dbReference type="Proteomes" id="UP001407347"/>
    </source>
</evidence>
<dbReference type="EMBL" id="JAQYXP010000005">
    <property type="protein sequence ID" value="MEN3238272.1"/>
    <property type="molecule type" value="Genomic_DNA"/>
</dbReference>
<keyword evidence="2" id="KW-1185">Reference proteome</keyword>
<organism evidence="1 2">
    <name type="scientific">Methylobacterium ajmalii</name>
    <dbReference type="NCBI Taxonomy" id="2738439"/>
    <lineage>
        <taxon>Bacteria</taxon>
        <taxon>Pseudomonadati</taxon>
        <taxon>Pseudomonadota</taxon>
        <taxon>Alphaproteobacteria</taxon>
        <taxon>Hyphomicrobiales</taxon>
        <taxon>Methylobacteriaceae</taxon>
        <taxon>Methylobacterium</taxon>
    </lineage>
</organism>